<evidence type="ECO:0000313" key="2">
    <source>
        <dbReference type="Proteomes" id="UP001157502"/>
    </source>
</evidence>
<name>A0ACC2GRI7_DALPE</name>
<dbReference type="EMBL" id="CM055737">
    <property type="protein sequence ID" value="KAJ8006080.1"/>
    <property type="molecule type" value="Genomic_DNA"/>
</dbReference>
<protein>
    <submittedName>
        <fullName evidence="1">Uncharacterized protein</fullName>
    </submittedName>
</protein>
<keyword evidence="2" id="KW-1185">Reference proteome</keyword>
<accession>A0ACC2GRI7</accession>
<gene>
    <name evidence="1" type="ORF">DPEC_G00124550</name>
</gene>
<organism evidence="1 2">
    <name type="scientific">Dallia pectoralis</name>
    <name type="common">Alaska blackfish</name>
    <dbReference type="NCBI Taxonomy" id="75939"/>
    <lineage>
        <taxon>Eukaryota</taxon>
        <taxon>Metazoa</taxon>
        <taxon>Chordata</taxon>
        <taxon>Craniata</taxon>
        <taxon>Vertebrata</taxon>
        <taxon>Euteleostomi</taxon>
        <taxon>Actinopterygii</taxon>
        <taxon>Neopterygii</taxon>
        <taxon>Teleostei</taxon>
        <taxon>Protacanthopterygii</taxon>
        <taxon>Esociformes</taxon>
        <taxon>Umbridae</taxon>
        <taxon>Dallia</taxon>
    </lineage>
</organism>
<reference evidence="1" key="1">
    <citation type="submission" date="2021-05" db="EMBL/GenBank/DDBJ databases">
        <authorList>
            <person name="Pan Q."/>
            <person name="Jouanno E."/>
            <person name="Zahm M."/>
            <person name="Klopp C."/>
            <person name="Cabau C."/>
            <person name="Louis A."/>
            <person name="Berthelot C."/>
            <person name="Parey E."/>
            <person name="Roest Crollius H."/>
            <person name="Montfort J."/>
            <person name="Robinson-Rechavi M."/>
            <person name="Bouchez O."/>
            <person name="Lampietro C."/>
            <person name="Lopez Roques C."/>
            <person name="Donnadieu C."/>
            <person name="Postlethwait J."/>
            <person name="Bobe J."/>
            <person name="Dillon D."/>
            <person name="Chandos A."/>
            <person name="von Hippel F."/>
            <person name="Guiguen Y."/>
        </authorList>
    </citation>
    <scope>NUCLEOTIDE SEQUENCE</scope>
    <source>
        <strain evidence="1">YG-Jan2019</strain>
    </source>
</reference>
<comment type="caution">
    <text evidence="1">The sequence shown here is derived from an EMBL/GenBank/DDBJ whole genome shotgun (WGS) entry which is preliminary data.</text>
</comment>
<proteinExistence type="predicted"/>
<evidence type="ECO:0000313" key="1">
    <source>
        <dbReference type="EMBL" id="KAJ8006080.1"/>
    </source>
</evidence>
<dbReference type="Proteomes" id="UP001157502">
    <property type="component" value="Chromosome 10"/>
</dbReference>
<sequence length="161" mass="18588">MKGENPTADCMPQSLICEKNATVFLNRYPWEKGALLRDNMDHLVTRLSRCQYQGWMKVIDMKSSSTNWISCGQPFTEPAIWKHKFCIVSDCQLLILNKQEIHPLLLPECRVEPITVWILRHTLTVPTDNHALGHHNMWSTQLNHGDTRNVFFGTQSDSVKL</sequence>